<reference evidence="2 3" key="2">
    <citation type="journal article" date="2011" name="BMC Genomics">
        <title>Sequence of the hyperplastic genome of the naturally competent Thermus scotoductus SA-01.</title>
        <authorList>
            <person name="Gounder K."/>
            <person name="Brzuszkiewicz E."/>
            <person name="Liesegang H."/>
            <person name="Wollherr A."/>
            <person name="Daniel R."/>
            <person name="Gottschalk G."/>
            <person name="Reva O."/>
            <person name="Kumwenda B."/>
            <person name="Srivastava M."/>
            <person name="Bricio C."/>
            <person name="Berenguer J."/>
            <person name="van Heerden E."/>
            <person name="Litthauer D."/>
        </authorList>
    </citation>
    <scope>NUCLEOTIDE SEQUENCE [LARGE SCALE GENOMIC DNA]</scope>
    <source>
        <strain evidence="3">ATCC 700910 / SA-01</strain>
    </source>
</reference>
<dbReference type="KEGG" id="tsc:TSC_c17650"/>
<dbReference type="EMBL" id="CP001962">
    <property type="protein sequence ID" value="ADW22379.1"/>
    <property type="molecule type" value="Genomic_DNA"/>
</dbReference>
<name>E8PLV9_THESS</name>
<feature type="transmembrane region" description="Helical" evidence="1">
    <location>
        <begin position="27"/>
        <end position="48"/>
    </location>
</feature>
<dbReference type="HOGENOM" id="CLU_2482288_0_0_0"/>
<keyword evidence="1" id="KW-0472">Membrane</keyword>
<evidence type="ECO:0000256" key="1">
    <source>
        <dbReference type="SAM" id="Phobius"/>
    </source>
</evidence>
<evidence type="ECO:0000313" key="3">
    <source>
        <dbReference type="Proteomes" id="UP000008087"/>
    </source>
</evidence>
<reference evidence="3" key="1">
    <citation type="submission" date="2010-03" db="EMBL/GenBank/DDBJ databases">
        <title>The genome sequence of Thermus scotoductus SA-01.</title>
        <authorList>
            <person name="Gounder K."/>
            <person name="Liesegang H."/>
            <person name="Brzuszkiewicz E."/>
            <person name="Wollherr A."/>
            <person name="Daniel R."/>
            <person name="Gottschalk G."/>
            <person name="van Heerden E."/>
            <person name="Litthauer D."/>
        </authorList>
    </citation>
    <scope>NUCLEOTIDE SEQUENCE [LARGE SCALE GENOMIC DNA]</scope>
    <source>
        <strain evidence="3">ATCC 700910 / SA-01</strain>
    </source>
</reference>
<keyword evidence="1" id="KW-1133">Transmembrane helix</keyword>
<feature type="transmembrane region" description="Helical" evidence="1">
    <location>
        <begin position="68"/>
        <end position="85"/>
    </location>
</feature>
<dbReference type="STRING" id="743525.TSC_c17650"/>
<dbReference type="AlphaFoldDB" id="E8PLV9"/>
<accession>E8PLV9</accession>
<sequence length="87" mass="9566">MAAVRAPKAPRGMVAPEALAGRLGKRLYGLSALLALGLFLFYGASRLTGFPLPTPYGWAWEGREDVDVLGGFLALWEVLVFWAFLRR</sequence>
<dbReference type="eggNOG" id="ENOG5030Q7C">
    <property type="taxonomic scope" value="Bacteria"/>
</dbReference>
<dbReference type="Proteomes" id="UP000008087">
    <property type="component" value="Chromosome"/>
</dbReference>
<gene>
    <name evidence="2" type="ordered locus">TSC_c17650</name>
</gene>
<evidence type="ECO:0000313" key="2">
    <source>
        <dbReference type="EMBL" id="ADW22379.1"/>
    </source>
</evidence>
<keyword evidence="1" id="KW-0812">Transmembrane</keyword>
<organism evidence="2 3">
    <name type="scientific">Thermus scotoductus (strain ATCC 700910 / SA-01)</name>
    <dbReference type="NCBI Taxonomy" id="743525"/>
    <lineage>
        <taxon>Bacteria</taxon>
        <taxon>Thermotogati</taxon>
        <taxon>Deinococcota</taxon>
        <taxon>Deinococci</taxon>
        <taxon>Thermales</taxon>
        <taxon>Thermaceae</taxon>
        <taxon>Thermus</taxon>
    </lineage>
</organism>
<protein>
    <submittedName>
        <fullName evidence="2">Uncharacterized protein</fullName>
    </submittedName>
</protein>
<proteinExistence type="predicted"/>